<organism evidence="2 3">
    <name type="scientific">Vespula squamosa</name>
    <name type="common">Southern yellow jacket</name>
    <name type="synonym">Wasp</name>
    <dbReference type="NCBI Taxonomy" id="30214"/>
    <lineage>
        <taxon>Eukaryota</taxon>
        <taxon>Metazoa</taxon>
        <taxon>Ecdysozoa</taxon>
        <taxon>Arthropoda</taxon>
        <taxon>Hexapoda</taxon>
        <taxon>Insecta</taxon>
        <taxon>Pterygota</taxon>
        <taxon>Neoptera</taxon>
        <taxon>Endopterygota</taxon>
        <taxon>Hymenoptera</taxon>
        <taxon>Apocrita</taxon>
        <taxon>Aculeata</taxon>
        <taxon>Vespoidea</taxon>
        <taxon>Vespidae</taxon>
        <taxon>Vespinae</taxon>
        <taxon>Vespula</taxon>
    </lineage>
</organism>
<gene>
    <name evidence="2" type="ORF">V1478_009240</name>
</gene>
<sequence>MSKNLPAYSVTIQSVTQFALSDGYVCKDLDPKTEHCDLLLRLLIIPEELPTILSLIYSNIPPIKKGTDSRLGVGFRLGEHADFQILFELGPQTDTDPIGTNESKKRRDAMYMAAMKGELGPLAQAIAKYQTERKIYEELEKLKKLEDKTKNVEVQNTEDNKNDTSSDWLVNWSKEMSKSSGTQVPLRRVSNEEISLSTNGSQSHQKTQSTAASKEKLEELKKLYKSMTVDNKT</sequence>
<keyword evidence="3" id="KW-1185">Reference proteome</keyword>
<protein>
    <submittedName>
        <fullName evidence="2">Uncharacterized protein</fullName>
    </submittedName>
</protein>
<dbReference type="AlphaFoldDB" id="A0ABD2APY6"/>
<proteinExistence type="predicted"/>
<feature type="region of interest" description="Disordered" evidence="1">
    <location>
        <begin position="153"/>
        <end position="233"/>
    </location>
</feature>
<evidence type="ECO:0000313" key="2">
    <source>
        <dbReference type="EMBL" id="KAL2722377.1"/>
    </source>
</evidence>
<dbReference type="Proteomes" id="UP001607302">
    <property type="component" value="Unassembled WGS sequence"/>
</dbReference>
<name>A0ABD2APY6_VESSQ</name>
<comment type="caution">
    <text evidence="2">The sequence shown here is derived from an EMBL/GenBank/DDBJ whole genome shotgun (WGS) entry which is preliminary data.</text>
</comment>
<reference evidence="2 3" key="1">
    <citation type="journal article" date="2024" name="Ann. Entomol. Soc. Am.">
        <title>Genomic analyses of the southern and eastern yellowjacket wasps (Hymenoptera: Vespidae) reveal evolutionary signatures of social life.</title>
        <authorList>
            <person name="Catto M.A."/>
            <person name="Caine P.B."/>
            <person name="Orr S.E."/>
            <person name="Hunt B.G."/>
            <person name="Goodisman M.A.D."/>
        </authorList>
    </citation>
    <scope>NUCLEOTIDE SEQUENCE [LARGE SCALE GENOMIC DNA]</scope>
    <source>
        <strain evidence="2">233</strain>
        <tissue evidence="2">Head and thorax</tissue>
    </source>
</reference>
<accession>A0ABD2APY6</accession>
<evidence type="ECO:0000256" key="1">
    <source>
        <dbReference type="SAM" id="MobiDB-lite"/>
    </source>
</evidence>
<dbReference type="EMBL" id="JAUDFV010000141">
    <property type="protein sequence ID" value="KAL2722377.1"/>
    <property type="molecule type" value="Genomic_DNA"/>
</dbReference>
<feature type="compositionally biased region" description="Basic and acidic residues" evidence="1">
    <location>
        <begin position="213"/>
        <end position="222"/>
    </location>
</feature>
<feature type="compositionally biased region" description="Polar residues" evidence="1">
    <location>
        <begin position="192"/>
        <end position="212"/>
    </location>
</feature>
<evidence type="ECO:0000313" key="3">
    <source>
        <dbReference type="Proteomes" id="UP001607302"/>
    </source>
</evidence>